<evidence type="ECO:0000256" key="13">
    <source>
        <dbReference type="ARBA" id="ARBA00023134"/>
    </source>
</evidence>
<evidence type="ECO:0000256" key="15">
    <source>
        <dbReference type="ARBA" id="ARBA00023239"/>
    </source>
</evidence>
<dbReference type="HAMAP" id="MF_00179">
    <property type="entry name" value="RibA"/>
    <property type="match status" value="1"/>
</dbReference>
<organism evidence="21 22">
    <name type="scientific">Nocardioides mesophilus</name>
    <dbReference type="NCBI Taxonomy" id="433659"/>
    <lineage>
        <taxon>Bacteria</taxon>
        <taxon>Bacillati</taxon>
        <taxon>Actinomycetota</taxon>
        <taxon>Actinomycetes</taxon>
        <taxon>Propionibacteriales</taxon>
        <taxon>Nocardioidaceae</taxon>
        <taxon>Nocardioides</taxon>
    </lineage>
</organism>
<dbReference type="SUPFAM" id="SSF55821">
    <property type="entry name" value="YrdC/RibB"/>
    <property type="match status" value="1"/>
</dbReference>
<feature type="region of interest" description="GTP cyclohydrolase II" evidence="19">
    <location>
        <begin position="207"/>
        <end position="422"/>
    </location>
</feature>
<comment type="catalytic activity">
    <reaction evidence="18 19">
        <text>GTP + 4 H2O = 2,5-diamino-6-hydroxy-4-(5-phosphoribosylamino)-pyrimidine + formate + 2 phosphate + 3 H(+)</text>
        <dbReference type="Rhea" id="RHEA:23704"/>
        <dbReference type="ChEBI" id="CHEBI:15377"/>
        <dbReference type="ChEBI" id="CHEBI:15378"/>
        <dbReference type="ChEBI" id="CHEBI:15740"/>
        <dbReference type="ChEBI" id="CHEBI:37565"/>
        <dbReference type="ChEBI" id="CHEBI:43474"/>
        <dbReference type="ChEBI" id="CHEBI:58614"/>
        <dbReference type="EC" id="3.5.4.25"/>
    </reaction>
</comment>
<name>A0A7G9RAE5_9ACTN</name>
<evidence type="ECO:0000256" key="19">
    <source>
        <dbReference type="HAMAP-Rule" id="MF_01283"/>
    </source>
</evidence>
<feature type="binding site" evidence="19">
    <location>
        <begin position="304"/>
        <end position="306"/>
    </location>
    <ligand>
        <name>GTP</name>
        <dbReference type="ChEBI" id="CHEBI:37565"/>
    </ligand>
</feature>
<dbReference type="FunFam" id="3.90.870.10:FF:000001">
    <property type="entry name" value="Riboflavin biosynthesis protein RibBA"/>
    <property type="match status" value="1"/>
</dbReference>
<evidence type="ECO:0000256" key="4">
    <source>
        <dbReference type="ARBA" id="ARBA00004853"/>
    </source>
</evidence>
<sequence>MSAPKVRLDPVEKAVADIAAGRAVVVVDDEDRENEGDLVFAASRATPELMAFTIRYSSGVICAPLEAATLDRLGIPLMTPHNRDRHRTAYTVSVDARDGVSTGISAADRAHTVRVLNDSATEPFEVTQPGHVFPLRYAEGGVLARPGHTEAAVDLARLAGLTPAGVISEIVNDDGTMKRGQQLRDFADEHGLSMISIEQLIHHRRRHETLVERVAETRLPTGSGDFTAYGYRITIDGSEHVALVHGDLDAPGGREAVLTRVHSECLTGDVFGSHRCDCGPQLQEAMERIVAEGRGVVVYLRGHEGRGIGLVAKLQAYQLQDGGRDTVDANLELGLPADARHYGTATQVLRDLGVTSVRLLTNNPDKVTNLEDYGIPVLERVPLTPHPNGHNIGYLLTKRDRMGHQLPDLQDDRVPVEQGGTT</sequence>
<keyword evidence="16 19" id="KW-0511">Multifunctional enzyme</keyword>
<comment type="similarity">
    <text evidence="19">In the C-terminal section; belongs to the GTP cyclohydrolase II family.</text>
</comment>
<keyword evidence="13 19" id="KW-0342">GTP-binding</keyword>
<dbReference type="UniPathway" id="UPA00275">
    <property type="reaction ID" value="UER00399"/>
</dbReference>
<evidence type="ECO:0000256" key="14">
    <source>
        <dbReference type="ARBA" id="ARBA00023211"/>
    </source>
</evidence>
<keyword evidence="12 19" id="KW-0460">Magnesium</keyword>
<gene>
    <name evidence="19" type="primary">ribBA</name>
    <name evidence="21" type="ORF">H9L09_19275</name>
</gene>
<keyword evidence="22" id="KW-1185">Reference proteome</keyword>
<dbReference type="GO" id="GO:0005829">
    <property type="term" value="C:cytosol"/>
    <property type="evidence" value="ECO:0007669"/>
    <property type="project" value="TreeGrafter"/>
</dbReference>
<evidence type="ECO:0000259" key="20">
    <source>
        <dbReference type="Pfam" id="PF00925"/>
    </source>
</evidence>
<dbReference type="HAMAP" id="MF_01283">
    <property type="entry name" value="RibBA"/>
    <property type="match status" value="1"/>
</dbReference>
<dbReference type="GO" id="GO:0009231">
    <property type="term" value="P:riboflavin biosynthetic process"/>
    <property type="evidence" value="ECO:0007669"/>
    <property type="project" value="UniProtKB-UniRule"/>
</dbReference>
<dbReference type="InterPro" id="IPR036144">
    <property type="entry name" value="RibA-like_sf"/>
</dbReference>
<feature type="binding site" evidence="19">
    <location>
        <position position="361"/>
    </location>
    <ligand>
        <name>GTP</name>
        <dbReference type="ChEBI" id="CHEBI:37565"/>
    </ligand>
</feature>
<feature type="binding site" evidence="19">
    <location>
        <position position="278"/>
    </location>
    <ligand>
        <name>Zn(2+)</name>
        <dbReference type="ChEBI" id="CHEBI:29105"/>
        <note>catalytic</note>
    </ligand>
</feature>
<accession>A0A7G9RAE5</accession>
<comment type="function">
    <text evidence="3 19">Catalyzes the conversion of D-ribulose 5-phosphate to formate and 3,4-dihydroxy-2-butanone 4-phosphate.</text>
</comment>
<feature type="binding site" evidence="19">
    <location>
        <position position="326"/>
    </location>
    <ligand>
        <name>GTP</name>
        <dbReference type="ChEBI" id="CHEBI:37565"/>
    </ligand>
</feature>
<evidence type="ECO:0000313" key="22">
    <source>
        <dbReference type="Proteomes" id="UP000515947"/>
    </source>
</evidence>
<evidence type="ECO:0000256" key="8">
    <source>
        <dbReference type="ARBA" id="ARBA00022723"/>
    </source>
</evidence>
<evidence type="ECO:0000256" key="6">
    <source>
        <dbReference type="ARBA" id="ARBA00005520"/>
    </source>
</evidence>
<dbReference type="NCBIfam" id="TIGR00506">
    <property type="entry name" value="ribB"/>
    <property type="match status" value="1"/>
</dbReference>
<dbReference type="GO" id="GO:0005525">
    <property type="term" value="F:GTP binding"/>
    <property type="evidence" value="ECO:0007669"/>
    <property type="project" value="UniProtKB-KW"/>
</dbReference>
<dbReference type="InterPro" id="IPR017945">
    <property type="entry name" value="DHBP_synth_RibB-like_a/b_dom"/>
</dbReference>
<feature type="active site" description="Nucleophile; for GTP cyclohydrolase activity" evidence="19">
    <location>
        <position position="340"/>
    </location>
</feature>
<evidence type="ECO:0000313" key="21">
    <source>
        <dbReference type="EMBL" id="QNN52570.1"/>
    </source>
</evidence>
<feature type="binding site" evidence="19">
    <location>
        <begin position="32"/>
        <end position="33"/>
    </location>
    <ligand>
        <name>D-ribulose 5-phosphate</name>
        <dbReference type="ChEBI" id="CHEBI:58121"/>
    </ligand>
</feature>
<dbReference type="SUPFAM" id="SSF142695">
    <property type="entry name" value="RibA-like"/>
    <property type="match status" value="1"/>
</dbReference>
<comment type="cofactor">
    <cofactor evidence="2">
        <name>Mn(2+)</name>
        <dbReference type="ChEBI" id="CHEBI:29035"/>
    </cofactor>
</comment>
<keyword evidence="7 19" id="KW-0686">Riboflavin biosynthesis</keyword>
<feature type="binding site" evidence="19">
    <location>
        <position position="281"/>
    </location>
    <ligand>
        <name>GTP</name>
        <dbReference type="ChEBI" id="CHEBI:37565"/>
    </ligand>
</feature>
<evidence type="ECO:0000256" key="17">
    <source>
        <dbReference type="ARBA" id="ARBA00043932"/>
    </source>
</evidence>
<dbReference type="Pfam" id="PF00926">
    <property type="entry name" value="DHBP_synthase"/>
    <property type="match status" value="1"/>
</dbReference>
<evidence type="ECO:0000256" key="7">
    <source>
        <dbReference type="ARBA" id="ARBA00022619"/>
    </source>
</evidence>
<comment type="catalytic activity">
    <reaction evidence="1 19">
        <text>D-ribulose 5-phosphate = (2S)-2-hydroxy-3-oxobutyl phosphate + formate + H(+)</text>
        <dbReference type="Rhea" id="RHEA:18457"/>
        <dbReference type="ChEBI" id="CHEBI:15378"/>
        <dbReference type="ChEBI" id="CHEBI:15740"/>
        <dbReference type="ChEBI" id="CHEBI:58121"/>
        <dbReference type="ChEBI" id="CHEBI:58830"/>
        <dbReference type="EC" id="4.1.99.12"/>
    </reaction>
</comment>
<feature type="binding site" evidence="19">
    <location>
        <begin position="260"/>
        <end position="264"/>
    </location>
    <ligand>
        <name>GTP</name>
        <dbReference type="ChEBI" id="CHEBI:37565"/>
    </ligand>
</feature>
<feature type="binding site" evidence="19">
    <location>
        <position position="33"/>
    </location>
    <ligand>
        <name>Mg(2+)</name>
        <dbReference type="ChEBI" id="CHEBI:18420"/>
        <label>2</label>
    </ligand>
</feature>
<feature type="binding site" evidence="19">
    <location>
        <position position="265"/>
    </location>
    <ligand>
        <name>Zn(2+)</name>
        <dbReference type="ChEBI" id="CHEBI:29105"/>
        <note>catalytic</note>
    </ligand>
</feature>
<keyword evidence="15 19" id="KW-0456">Lyase</keyword>
<evidence type="ECO:0000256" key="9">
    <source>
        <dbReference type="ARBA" id="ARBA00022741"/>
    </source>
</evidence>
<comment type="pathway">
    <text evidence="5 19">Cofactor biosynthesis; riboflavin biosynthesis; 2-hydroxy-3-oxobutyl phosphate from D-ribulose 5-phosphate: step 1/1.</text>
</comment>
<dbReference type="KEGG" id="nmes:H9L09_19275"/>
<dbReference type="RefSeq" id="WP_187578412.1">
    <property type="nucleotide sequence ID" value="NZ_CP060713.1"/>
</dbReference>
<feature type="region of interest" description="DHBP synthase" evidence="19">
    <location>
        <begin position="1"/>
        <end position="206"/>
    </location>
</feature>
<evidence type="ECO:0000256" key="2">
    <source>
        <dbReference type="ARBA" id="ARBA00001936"/>
    </source>
</evidence>
<dbReference type="PANTHER" id="PTHR21327:SF18">
    <property type="entry name" value="3,4-DIHYDROXY-2-BUTANONE 4-PHOSPHATE SYNTHASE"/>
    <property type="match status" value="1"/>
</dbReference>
<dbReference type="EMBL" id="CP060713">
    <property type="protein sequence ID" value="QNN52570.1"/>
    <property type="molecule type" value="Genomic_DNA"/>
</dbReference>
<evidence type="ECO:0000256" key="18">
    <source>
        <dbReference type="ARBA" id="ARBA00049295"/>
    </source>
</evidence>
<proteinExistence type="inferred from homology"/>
<feature type="binding site" evidence="19">
    <location>
        <position position="33"/>
    </location>
    <ligand>
        <name>Mg(2+)</name>
        <dbReference type="ChEBI" id="CHEBI:18420"/>
        <label>1</label>
    </ligand>
</feature>
<dbReference type="AlphaFoldDB" id="A0A7G9RAE5"/>
<keyword evidence="10 19" id="KW-0378">Hydrolase</keyword>
<dbReference type="GO" id="GO:0008686">
    <property type="term" value="F:3,4-dihydroxy-2-butanone-4-phosphate synthase activity"/>
    <property type="evidence" value="ECO:0007669"/>
    <property type="project" value="UniProtKB-UniRule"/>
</dbReference>
<feature type="binding site" evidence="19">
    <location>
        <begin position="145"/>
        <end position="149"/>
    </location>
    <ligand>
        <name>D-ribulose 5-phosphate</name>
        <dbReference type="ChEBI" id="CHEBI:58121"/>
    </ligand>
</feature>
<feature type="binding site" evidence="19">
    <location>
        <position position="366"/>
    </location>
    <ligand>
        <name>GTP</name>
        <dbReference type="ChEBI" id="CHEBI:37565"/>
    </ligand>
</feature>
<comment type="similarity">
    <text evidence="6 19">In the N-terminal section; belongs to the DHBP synthase family.</text>
</comment>
<dbReference type="GO" id="GO:0003935">
    <property type="term" value="F:GTP cyclohydrolase II activity"/>
    <property type="evidence" value="ECO:0007669"/>
    <property type="project" value="UniProtKB-UniRule"/>
</dbReference>
<protein>
    <recommendedName>
        <fullName evidence="19">Riboflavin biosynthesis protein RibBA</fullName>
    </recommendedName>
    <domain>
        <recommendedName>
            <fullName evidence="19">3,4-dihydroxy-2-butanone 4-phosphate synthase</fullName>
            <shortName evidence="19">DHBP synthase</shortName>
            <ecNumber evidence="19">4.1.99.12</ecNumber>
        </recommendedName>
    </domain>
    <domain>
        <recommendedName>
            <fullName evidence="19">GTP cyclohydrolase-2</fullName>
            <ecNumber evidence="19">3.5.4.25</ecNumber>
        </recommendedName>
        <alternativeName>
            <fullName evidence="19">GTP cyclohydrolase II</fullName>
        </alternativeName>
    </domain>
</protein>
<dbReference type="PANTHER" id="PTHR21327">
    <property type="entry name" value="GTP CYCLOHYDROLASE II-RELATED"/>
    <property type="match status" value="1"/>
</dbReference>
<keyword evidence="14 19" id="KW-0464">Manganese</keyword>
<evidence type="ECO:0000256" key="11">
    <source>
        <dbReference type="ARBA" id="ARBA00022833"/>
    </source>
</evidence>
<dbReference type="NCBIfam" id="TIGR00505">
    <property type="entry name" value="ribA"/>
    <property type="match status" value="1"/>
</dbReference>
<dbReference type="GO" id="GO:0000287">
    <property type="term" value="F:magnesium ion binding"/>
    <property type="evidence" value="ECO:0007669"/>
    <property type="project" value="UniProtKB-UniRule"/>
</dbReference>
<dbReference type="GO" id="GO:0008270">
    <property type="term" value="F:zinc ion binding"/>
    <property type="evidence" value="ECO:0007669"/>
    <property type="project" value="UniProtKB-UniRule"/>
</dbReference>
<comment type="cofactor">
    <cofactor evidence="19">
        <name>Mg(2+)</name>
        <dbReference type="ChEBI" id="CHEBI:18420"/>
    </cofactor>
    <cofactor evidence="19">
        <name>Mn(2+)</name>
        <dbReference type="ChEBI" id="CHEBI:29035"/>
    </cofactor>
    <text evidence="19">Binds 2 divalent metal cations per subunit. Magnesium or manganese.</text>
</comment>
<dbReference type="EC" id="4.1.99.12" evidence="19"/>
<feature type="binding site" evidence="19">
    <location>
        <position position="37"/>
    </location>
    <ligand>
        <name>D-ribulose 5-phosphate</name>
        <dbReference type="ChEBI" id="CHEBI:58121"/>
    </ligand>
</feature>
<dbReference type="HAMAP" id="MF_00180">
    <property type="entry name" value="RibB"/>
    <property type="match status" value="1"/>
</dbReference>
<dbReference type="FunFam" id="3.40.50.10990:FF:000001">
    <property type="entry name" value="Riboflavin biosynthesis protein RibBA"/>
    <property type="match status" value="1"/>
</dbReference>
<dbReference type="EC" id="3.5.4.25" evidence="19"/>
<keyword evidence="11 19" id="KW-0862">Zinc</keyword>
<evidence type="ECO:0000256" key="5">
    <source>
        <dbReference type="ARBA" id="ARBA00004904"/>
    </source>
</evidence>
<dbReference type="InterPro" id="IPR000926">
    <property type="entry name" value="RibA"/>
</dbReference>
<feature type="binding site" evidence="19">
    <location>
        <position position="148"/>
    </location>
    <ligand>
        <name>Mg(2+)</name>
        <dbReference type="ChEBI" id="CHEBI:18420"/>
        <label>2</label>
    </ligand>
</feature>
<keyword evidence="8 19" id="KW-0479">Metal-binding</keyword>
<evidence type="ECO:0000256" key="12">
    <source>
        <dbReference type="ARBA" id="ARBA00022842"/>
    </source>
</evidence>
<keyword evidence="9 19" id="KW-0547">Nucleotide-binding</keyword>
<comment type="function">
    <text evidence="17 19">Catalyzes the conversion of GTP to 2,5-diamino-6-ribosylamino-4(3H)-pyrimidinone 5'-phosphate (DARP), formate and pyrophosphate.</text>
</comment>
<dbReference type="InterPro" id="IPR000422">
    <property type="entry name" value="DHBP_synthase_RibB"/>
</dbReference>
<comment type="pathway">
    <text evidence="4 19">Cofactor biosynthesis; riboflavin biosynthesis; 5-amino-6-(D-ribitylamino)uracil from GTP: step 1/4.</text>
</comment>
<dbReference type="CDD" id="cd00641">
    <property type="entry name" value="GTP_cyclohydro2"/>
    <property type="match status" value="1"/>
</dbReference>
<feature type="site" description="Essential for DHBP synthase activity" evidence="19">
    <location>
        <position position="169"/>
    </location>
</feature>
<comment type="cofactor">
    <cofactor evidence="19">
        <name>Zn(2+)</name>
        <dbReference type="ChEBI" id="CHEBI:29105"/>
    </cofactor>
    <text evidence="19">Binds 1 zinc ion per subunit.</text>
</comment>
<dbReference type="InterPro" id="IPR032677">
    <property type="entry name" value="GTP_cyclohydro_II"/>
</dbReference>
<dbReference type="NCBIfam" id="NF006803">
    <property type="entry name" value="PRK09311.1"/>
    <property type="match status" value="1"/>
</dbReference>
<dbReference type="InterPro" id="IPR016299">
    <property type="entry name" value="Riboflavin_synth_RibBA"/>
</dbReference>
<dbReference type="Pfam" id="PF00925">
    <property type="entry name" value="GTP_cyclohydro2"/>
    <property type="match status" value="1"/>
</dbReference>
<feature type="domain" description="GTP cyclohydrolase II" evidence="20">
    <location>
        <begin position="212"/>
        <end position="382"/>
    </location>
</feature>
<reference evidence="21 22" key="1">
    <citation type="submission" date="2020-08" db="EMBL/GenBank/DDBJ databases">
        <title>Genome sequence of Nocardioides mesophilus KACC 16243T.</title>
        <authorList>
            <person name="Hyun D.-W."/>
            <person name="Bae J.-W."/>
        </authorList>
    </citation>
    <scope>NUCLEOTIDE SEQUENCE [LARGE SCALE GENOMIC DNA]</scope>
    <source>
        <strain evidence="21 22">KACC 16243</strain>
    </source>
</reference>
<feature type="binding site" evidence="19">
    <location>
        <position position="276"/>
    </location>
    <ligand>
        <name>Zn(2+)</name>
        <dbReference type="ChEBI" id="CHEBI:29105"/>
        <note>catalytic</note>
    </ligand>
</feature>
<dbReference type="Gene3D" id="3.90.870.10">
    <property type="entry name" value="DHBP synthase"/>
    <property type="match status" value="1"/>
</dbReference>
<dbReference type="GO" id="GO:0030145">
    <property type="term" value="F:manganese ion binding"/>
    <property type="evidence" value="ECO:0007669"/>
    <property type="project" value="UniProtKB-UniRule"/>
</dbReference>
<feature type="site" description="Essential for DHBP synthase activity" evidence="19">
    <location>
        <position position="131"/>
    </location>
</feature>
<evidence type="ECO:0000256" key="10">
    <source>
        <dbReference type="ARBA" id="ARBA00022801"/>
    </source>
</evidence>
<feature type="binding site" evidence="19">
    <location>
        <position position="169"/>
    </location>
    <ligand>
        <name>D-ribulose 5-phosphate</name>
        <dbReference type="ChEBI" id="CHEBI:58121"/>
    </ligand>
</feature>
<feature type="active site" description="Proton acceptor; for GTP cyclohydrolase activity" evidence="19">
    <location>
        <position position="338"/>
    </location>
</feature>
<evidence type="ECO:0000256" key="16">
    <source>
        <dbReference type="ARBA" id="ARBA00023268"/>
    </source>
</evidence>
<dbReference type="NCBIfam" id="NF001591">
    <property type="entry name" value="PRK00393.1"/>
    <property type="match status" value="1"/>
</dbReference>
<evidence type="ECO:0000256" key="3">
    <source>
        <dbReference type="ARBA" id="ARBA00002284"/>
    </source>
</evidence>
<dbReference type="Gene3D" id="3.40.50.10990">
    <property type="entry name" value="GTP cyclohydrolase II"/>
    <property type="match status" value="1"/>
</dbReference>
<dbReference type="PIRSF" id="PIRSF001259">
    <property type="entry name" value="RibA"/>
    <property type="match status" value="1"/>
</dbReference>
<evidence type="ECO:0000256" key="1">
    <source>
        <dbReference type="ARBA" id="ARBA00000141"/>
    </source>
</evidence>
<dbReference type="Proteomes" id="UP000515947">
    <property type="component" value="Chromosome"/>
</dbReference>